<dbReference type="Proteomes" id="UP000245820">
    <property type="component" value="Chromosome"/>
</dbReference>
<evidence type="ECO:0000313" key="1">
    <source>
        <dbReference type="EMBL" id="AWL06037.1"/>
    </source>
</evidence>
<reference evidence="1 2" key="1">
    <citation type="submission" date="2018-05" db="EMBL/GenBank/DDBJ databases">
        <title>Complete genome sequence of Massilia oculi sp. nov. CCUG 43427T (=DSM 26321T), the type strain of M. oculi, and comparison with genome sequences of other Massilia strains.</title>
        <authorList>
            <person name="Zhu B."/>
        </authorList>
    </citation>
    <scope>NUCLEOTIDE SEQUENCE [LARGE SCALE GENOMIC DNA]</scope>
    <source>
        <strain evidence="1 2">CCUG 43427</strain>
    </source>
</reference>
<name>A0A2S2DL26_9BURK</name>
<organism evidence="1 2">
    <name type="scientific">Massilia oculi</name>
    <dbReference type="NCBI Taxonomy" id="945844"/>
    <lineage>
        <taxon>Bacteria</taxon>
        <taxon>Pseudomonadati</taxon>
        <taxon>Pseudomonadota</taxon>
        <taxon>Betaproteobacteria</taxon>
        <taxon>Burkholderiales</taxon>
        <taxon>Oxalobacteraceae</taxon>
        <taxon>Telluria group</taxon>
        <taxon>Massilia</taxon>
    </lineage>
</organism>
<accession>A0A2S2DL26</accession>
<dbReference type="OrthoDB" id="9784724at2"/>
<evidence type="ECO:0008006" key="3">
    <source>
        <dbReference type="Google" id="ProtNLM"/>
    </source>
</evidence>
<dbReference type="EMBL" id="CP029343">
    <property type="protein sequence ID" value="AWL06037.1"/>
    <property type="molecule type" value="Genomic_DNA"/>
</dbReference>
<gene>
    <name evidence="1" type="ORF">DIR46_17425</name>
</gene>
<proteinExistence type="predicted"/>
<sequence>MLRIDQADFVGYCDHVMATVPNTTSPGHYMTTVATFLNWYRVRSAGLPTLTTKTLVPKRDSPESDDRDAFSLEQLGFVFENAKQYRRNNPHKFWVSIAPAFLACRIDELCQIHLKSDLVNDEETGIWHLIFDGRTDPDGVVRKSMKKVSSWRHVPIHSALVRHGFIDFSQNQKKTEFQRPFEKE</sequence>
<evidence type="ECO:0000313" key="2">
    <source>
        <dbReference type="Proteomes" id="UP000245820"/>
    </source>
</evidence>
<protein>
    <recommendedName>
        <fullName evidence="3">Tyr recombinase domain-containing protein</fullName>
    </recommendedName>
</protein>
<dbReference type="KEGG" id="mtim:DIR46_17425"/>
<keyword evidence="2" id="KW-1185">Reference proteome</keyword>
<dbReference type="AlphaFoldDB" id="A0A2S2DL26"/>